<dbReference type="OrthoDB" id="655702at2"/>
<feature type="signal peptide" evidence="1">
    <location>
        <begin position="1"/>
        <end position="22"/>
    </location>
</feature>
<proteinExistence type="predicted"/>
<dbReference type="Pfam" id="PF18962">
    <property type="entry name" value="Por_Secre_tail"/>
    <property type="match status" value="1"/>
</dbReference>
<dbReference type="RefSeq" id="WP_106522069.1">
    <property type="nucleotide sequence ID" value="NZ_PYGD01000002.1"/>
</dbReference>
<name>A0A2P8D736_9BACT</name>
<evidence type="ECO:0000313" key="4">
    <source>
        <dbReference type="Proteomes" id="UP000240572"/>
    </source>
</evidence>
<dbReference type="InterPro" id="IPR026444">
    <property type="entry name" value="Secre_tail"/>
</dbReference>
<dbReference type="AlphaFoldDB" id="A0A2P8D736"/>
<dbReference type="NCBIfam" id="TIGR04183">
    <property type="entry name" value="Por_Secre_tail"/>
    <property type="match status" value="1"/>
</dbReference>
<feature type="chain" id="PRO_5015108998" evidence="1">
    <location>
        <begin position="23"/>
        <end position="278"/>
    </location>
</feature>
<protein>
    <submittedName>
        <fullName evidence="3">Putative secreted protein (Por secretion system target)</fullName>
    </submittedName>
</protein>
<keyword evidence="1" id="KW-0732">Signal</keyword>
<evidence type="ECO:0000256" key="1">
    <source>
        <dbReference type="SAM" id="SignalP"/>
    </source>
</evidence>
<dbReference type="Gene3D" id="2.60.120.200">
    <property type="match status" value="1"/>
</dbReference>
<comment type="caution">
    <text evidence="3">The sequence shown here is derived from an EMBL/GenBank/DDBJ whole genome shotgun (WGS) entry which is preliminary data.</text>
</comment>
<evidence type="ECO:0000259" key="2">
    <source>
        <dbReference type="Pfam" id="PF18962"/>
    </source>
</evidence>
<accession>A0A2P8D736</accession>
<gene>
    <name evidence="3" type="ORF">B0I18_1022</name>
</gene>
<evidence type="ECO:0000313" key="3">
    <source>
        <dbReference type="EMBL" id="PSK93033.1"/>
    </source>
</evidence>
<reference evidence="3 4" key="1">
    <citation type="submission" date="2018-03" db="EMBL/GenBank/DDBJ databases">
        <title>Genomic Encyclopedia of Type Strains, Phase III (KMG-III): the genomes of soil and plant-associated and newly described type strains.</title>
        <authorList>
            <person name="Whitman W."/>
        </authorList>
    </citation>
    <scope>NUCLEOTIDE SEQUENCE [LARGE SCALE GENOMIC DNA]</scope>
    <source>
        <strain evidence="3 4">CGMCC 1.12700</strain>
    </source>
</reference>
<feature type="domain" description="Secretion system C-terminal sorting" evidence="2">
    <location>
        <begin position="211"/>
        <end position="276"/>
    </location>
</feature>
<organism evidence="3 4">
    <name type="scientific">Taibaiella chishuiensis</name>
    <dbReference type="NCBI Taxonomy" id="1434707"/>
    <lineage>
        <taxon>Bacteria</taxon>
        <taxon>Pseudomonadati</taxon>
        <taxon>Bacteroidota</taxon>
        <taxon>Chitinophagia</taxon>
        <taxon>Chitinophagales</taxon>
        <taxon>Chitinophagaceae</taxon>
        <taxon>Taibaiella</taxon>
    </lineage>
</organism>
<dbReference type="Proteomes" id="UP000240572">
    <property type="component" value="Unassembled WGS sequence"/>
</dbReference>
<dbReference type="EMBL" id="PYGD01000002">
    <property type="protein sequence ID" value="PSK93033.1"/>
    <property type="molecule type" value="Genomic_DNA"/>
</dbReference>
<keyword evidence="4" id="KW-1185">Reference proteome</keyword>
<sequence length="278" mass="30576">MNAKQHLILVWIALTLALANRAAGQITPLPYYENFDNAASSRWTAFSLGTSDPDDFPWNITIHNPYSAPFSMMHTCTNGTAQANNWTVCKNAFSFTSGGKIDSIRSWITANNPPATNDTIGIYLLVGNANPALASTAILLHDFRAANFQTGSWIKTTNINIPPTPGSCYIAFRYKTANNCINIFLDNMQLSANVGTGILPVYKAGDDFIIAPNPAVKDLVIRSKHDFEQIHIYNIAGQRVHTQAFQPAIDISYLAPGAYILELIDRNKQTGIQKIVKQ</sequence>